<dbReference type="InterPro" id="IPR012664">
    <property type="entry name" value="CHP02452"/>
</dbReference>
<name>A0A815EVU2_9BILA</name>
<feature type="compositionally biased region" description="Low complexity" evidence="5">
    <location>
        <begin position="271"/>
        <end position="283"/>
    </location>
</feature>
<feature type="compositionally biased region" description="Basic and acidic residues" evidence="5">
    <location>
        <begin position="2228"/>
        <end position="2325"/>
    </location>
</feature>
<feature type="compositionally biased region" description="Polar residues" evidence="5">
    <location>
        <begin position="289"/>
        <end position="304"/>
    </location>
</feature>
<dbReference type="Pfam" id="PF10021">
    <property type="entry name" value="PARG_cat_microb"/>
    <property type="match status" value="1"/>
</dbReference>
<feature type="domain" description="RanBP2-type" evidence="6">
    <location>
        <begin position="110"/>
        <end position="139"/>
    </location>
</feature>
<dbReference type="InterPro" id="IPR019406">
    <property type="entry name" value="APLF_PBZ"/>
</dbReference>
<feature type="compositionally biased region" description="Basic and acidic residues" evidence="5">
    <location>
        <begin position="2176"/>
        <end position="2193"/>
    </location>
</feature>
<feature type="region of interest" description="Disordered" evidence="5">
    <location>
        <begin position="1"/>
        <end position="110"/>
    </location>
</feature>
<dbReference type="InterPro" id="IPR043472">
    <property type="entry name" value="Macro_dom-like"/>
</dbReference>
<dbReference type="GO" id="GO:0008270">
    <property type="term" value="F:zinc ion binding"/>
    <property type="evidence" value="ECO:0007669"/>
    <property type="project" value="UniProtKB-KW"/>
</dbReference>
<feature type="region of interest" description="Disordered" evidence="5">
    <location>
        <begin position="2160"/>
        <end position="2335"/>
    </location>
</feature>
<evidence type="ECO:0000259" key="6">
    <source>
        <dbReference type="PROSITE" id="PS50199"/>
    </source>
</evidence>
<dbReference type="PROSITE" id="PS50199">
    <property type="entry name" value="ZF_RANBP2_2"/>
    <property type="match status" value="1"/>
</dbReference>
<feature type="region of interest" description="Disordered" evidence="5">
    <location>
        <begin position="122"/>
        <end position="377"/>
    </location>
</feature>
<dbReference type="InterPro" id="IPR001876">
    <property type="entry name" value="Znf_RanBP2"/>
</dbReference>
<dbReference type="SMART" id="SM00547">
    <property type="entry name" value="ZnF_RBZ"/>
    <property type="match status" value="1"/>
</dbReference>
<dbReference type="NCBIfam" id="TIGR02452">
    <property type="entry name" value="TIGR02452 family protein"/>
    <property type="match status" value="1"/>
</dbReference>
<protein>
    <recommendedName>
        <fullName evidence="6">RanBP2-type domain-containing protein</fullName>
    </recommendedName>
</protein>
<reference evidence="8" key="1">
    <citation type="submission" date="2021-02" db="EMBL/GenBank/DDBJ databases">
        <authorList>
            <person name="Nowell W R."/>
        </authorList>
    </citation>
    <scope>NUCLEOTIDE SEQUENCE</scope>
</reference>
<evidence type="ECO:0000256" key="1">
    <source>
        <dbReference type="ARBA" id="ARBA00022723"/>
    </source>
</evidence>
<dbReference type="EMBL" id="CAJNOH010000711">
    <property type="protein sequence ID" value="CAF1109277.1"/>
    <property type="molecule type" value="Genomic_DNA"/>
</dbReference>
<evidence type="ECO:0000313" key="9">
    <source>
        <dbReference type="Proteomes" id="UP000663870"/>
    </source>
</evidence>
<feature type="compositionally biased region" description="Polar residues" evidence="5">
    <location>
        <begin position="99"/>
        <end position="110"/>
    </location>
</feature>
<keyword evidence="9" id="KW-1185">Reference proteome</keyword>
<dbReference type="Pfam" id="PF10283">
    <property type="entry name" value="zf-CCHH"/>
    <property type="match status" value="1"/>
</dbReference>
<dbReference type="Proteomes" id="UP000663870">
    <property type="component" value="Unassembled WGS sequence"/>
</dbReference>
<evidence type="ECO:0000313" key="7">
    <source>
        <dbReference type="EMBL" id="CAF1109277.1"/>
    </source>
</evidence>
<feature type="compositionally biased region" description="Basic and acidic residues" evidence="5">
    <location>
        <begin position="307"/>
        <end position="320"/>
    </location>
</feature>
<keyword evidence="3" id="KW-0862">Zinc</keyword>
<organism evidence="8 9">
    <name type="scientific">Rotaria sordida</name>
    <dbReference type="NCBI Taxonomy" id="392033"/>
    <lineage>
        <taxon>Eukaryota</taxon>
        <taxon>Metazoa</taxon>
        <taxon>Spiralia</taxon>
        <taxon>Gnathifera</taxon>
        <taxon>Rotifera</taxon>
        <taxon>Eurotatoria</taxon>
        <taxon>Bdelloidea</taxon>
        <taxon>Philodinida</taxon>
        <taxon>Philodinidae</taxon>
        <taxon>Rotaria</taxon>
    </lineage>
</organism>
<sequence length="2335" mass="267757">MSKYDANALDAKHTESNTDAETKPSSPRNEENDDSLSSLASSKHKSPNDTSYTDDSSLSASKKKNTAAKSANDEEDTYYNRIPEDSRRETKTSKDLSDQQDPITTLSSTEVQDWKCRECGFTNKDSDTACDACETHKPMHPRLEIRPSHSERRMSASPSDRRSSSPEDESMYSRADSRSSSRARRRSSSREQSPSEKDLSDNERSYPYSSIVGSRSRRKSSDSCSSDDNRYQSSENNTKQRQTSEHYVSSTTSHKQELAYPRGGSGEEKSSVQSVAAYSSSSKNKSDTNDLTNYSNLKLGSSIDTEQDARQTKTSNKDVFSKGSSKRSPSRSPSPSDDKKGSYSSSYEGSRHQSTGTTAKQMKSPTSSSSSRKSNQDDPIIVYVPDLPVNIENNQLLENIIRQCLELKHKQKVLDVKCDTELGIGIVYLYNDEDKNNLINIIGKIIVELSSNTTVSFVDELELISYIVIDGKDMKDLPSVDEICRRWVHLYKMQSQPRCELLSVQFPNIFRIVTHSLNELLTAMSIREFSINNRFATVYFRADCAFFEDLPRTTNLDRLKLAIDSQISNKYMSKELIHIQYNKEDANAVVLTSGRARIWALYSSILLDGRVIMKKDSLACRVLIRSVPKGVSASLIQDHKIFANAVVKTLPSDEHVILELSDKNIYEKCIDQGALRIGDHVLGIEAYTFSSNPEDSEINAENWYETEMCDHKPDIMPFIANLQHHIFRFKWNSNAFLEQFRRWTSNNRKIDGKDQDKYEKLCNLKRHLLRMTVMLNTIGVVKRGFYRIGEKEIKLKSDRVKTILYDHKSKLQRGKTTSLSQATEFPHASTSVKVVNEDCLIVYKNLVSKGCRPVLLNMANANSPGGGYKRGDGAQEETLFRRSNYFQSLDLELDNGKPTDRFYCNANCELEPLAECDALYPIDEFGAIYTSGLTVFRQPEDTGYAFMEIPMYDVCAIAMAAYRDPKIQNDLLTSKYSIGTRKKIENIFAIAHHQKHDSLVLSALGCGAFRNPPKHIAAIFKSVIEQYAGYFKYIYFAIIDDHNTGQDLNPIGNFRPFQNSLDNLDAEPKRHKLVDMMIGPWRILNQTTMKEITLSDIRICYLNPCIYGAKCNDLKNEQHSREYSHPPLCPYADNTTPCKQKNDSQHTLWFRHRQRCSYGGECELIENDLMHSNEFEHPEFCRDSGRCENMDNEHLKAYRHVPLCKYRRQCVDYNRGSKDHCLKFRHCIPMCRFGHFCVRFHDEKHSSEENHPFQPACPFTPFHCRQYNSLCETKNIKTLPIDVQNHCLKYSHVCRYGRQCQETSDTHWKTTIHIARNICSFDDKCTRLNQEDHLNSFSHPGIADIRRLCSYQAYECRDRRKSEHIIKYRHHGNHDYSGVIGCFGQNKKSNFVENQRKIVQEINDYAKGLNSKHQLSIPSEIQKWIKGLQPIHRCSKVIFESILVHGHVMSRDHMEHLKKSYFAAQTVQEHKRVRAIFDRYKMSAIEDHAKEYIRAVVSLEYSKKYGAVAAAEAGTGGSSMSTGSDDYNDIIRRKERILQTLIKPEEVDTIKRCAIDIAEASWNLHNAPTGIKYEPDKLLRTDKHVFGILGPHLGHYYGDIILVFKSEVMLHPDANFSPQAATSFSSKRTFSHRPWIKDPGTQVERIKCFHESKLHCAIPGYEYAAAAELMAVSGLRKKTMDVDLKGIIHRWKEVDSHEVFEAHLPQLVPLDYIDEIYIPKNLFNSLTSAAQQSAKKIFRDALHITKHEIDLTSTGGGGPHPSDRSRSDYQDFVTSALIQKFEKRKERTRRFRGFVLTLEPSQFTDHIVLPLTINEARNKYLRTHKQSSNSDDTYIYWEAMYGDMMITLSDEPINPDKSQPRIQCLVCYIAERPSTTTTNYNESYSYLNADEPYRHIVIKANGQCSSSSRSFHRGCNIENFLTYCLKIEKKTGQVTLSHAGPNSIYCYETITYKFSKAIIDLGKLEYVHVSAGSHKVPIRNLIISFEQIPDLYPSFDKNFKRGDDAFSRRKRSHSRDHLHSLKTPQSPEDKSPSFLNKAKDAVLGLFGYDDKKLEPCPHSINCLLQKSSKHMREYSHPCPYSELCSNKDKEPNLTHEPRKVEQCSLKSSCQKLDDPVHRAKYRHPGYPDFLIPCPDGLNCHNKTSDHQTKYSHGQPVEIARDKIHDTPHKSSSKPHTQYEEKKSPHEGRNDQRTVCRYGSNCRDQNDSHHYSKYSHPREHGSKPSASSSHERISCRHGRDCRDKKDPQHCSKYSHPDEHKSSSSARSNRERIACRYGRDCREKNDPQHCSKYSHPGDQRSRDHESSNYDKIQCKFGDKCYDTDPNHRSKYSHPNKK</sequence>
<accession>A0A815EVU2</accession>
<keyword evidence="1" id="KW-0479">Metal-binding</keyword>
<dbReference type="Gene3D" id="3.40.220.10">
    <property type="entry name" value="Leucine Aminopeptidase, subunit E, domain 1"/>
    <property type="match status" value="1"/>
</dbReference>
<dbReference type="PANTHER" id="PTHR35596">
    <property type="entry name" value="DUF2263 DOMAIN-CONTAINING PROTEIN"/>
    <property type="match status" value="1"/>
</dbReference>
<feature type="compositionally biased region" description="Polar residues" evidence="5">
    <location>
        <begin position="231"/>
        <end position="253"/>
    </location>
</feature>
<feature type="region of interest" description="Disordered" evidence="5">
    <location>
        <begin position="2006"/>
        <end position="2034"/>
    </location>
</feature>
<dbReference type="Proteomes" id="UP000663854">
    <property type="component" value="Unassembled WGS sequence"/>
</dbReference>
<feature type="compositionally biased region" description="Basic and acidic residues" evidence="5">
    <location>
        <begin position="10"/>
        <end position="22"/>
    </location>
</feature>
<keyword evidence="2 4" id="KW-0863">Zinc-finger</keyword>
<dbReference type="PANTHER" id="PTHR35596:SF1">
    <property type="entry name" value="MICROBIAL-TYPE PARG CATALYTIC DOMAIN-CONTAINING PROTEIN"/>
    <property type="match status" value="1"/>
</dbReference>
<dbReference type="PROSITE" id="PS01358">
    <property type="entry name" value="ZF_RANBP2_1"/>
    <property type="match status" value="1"/>
</dbReference>
<comment type="caution">
    <text evidence="8">The sequence shown here is derived from an EMBL/GenBank/DDBJ whole genome shotgun (WGS) entry which is preliminary data.</text>
</comment>
<dbReference type="SUPFAM" id="SSF52949">
    <property type="entry name" value="Macro domain-like"/>
    <property type="match status" value="1"/>
</dbReference>
<evidence type="ECO:0000256" key="3">
    <source>
        <dbReference type="ARBA" id="ARBA00022833"/>
    </source>
</evidence>
<feature type="compositionally biased region" description="Basic and acidic residues" evidence="5">
    <location>
        <begin position="82"/>
        <end position="97"/>
    </location>
</feature>
<feature type="compositionally biased region" description="Basic and acidic residues" evidence="5">
    <location>
        <begin position="193"/>
        <end position="204"/>
    </location>
</feature>
<feature type="compositionally biased region" description="Basic and acidic residues" evidence="5">
    <location>
        <begin position="133"/>
        <end position="165"/>
    </location>
</feature>
<evidence type="ECO:0000256" key="5">
    <source>
        <dbReference type="SAM" id="MobiDB-lite"/>
    </source>
</evidence>
<feature type="compositionally biased region" description="Basic and acidic residues" evidence="5">
    <location>
        <begin position="2203"/>
        <end position="2221"/>
    </location>
</feature>
<evidence type="ECO:0000313" key="8">
    <source>
        <dbReference type="EMBL" id="CAF1320039.1"/>
    </source>
</evidence>
<dbReference type="InterPro" id="IPR019261">
    <property type="entry name" value="PARG_cat_microbial"/>
</dbReference>
<evidence type="ECO:0000256" key="4">
    <source>
        <dbReference type="PROSITE-ProRule" id="PRU00322"/>
    </source>
</evidence>
<dbReference type="Gene3D" id="4.10.1060.10">
    <property type="entry name" value="Zinc finger, RanBP2-type"/>
    <property type="match status" value="1"/>
</dbReference>
<feature type="compositionally biased region" description="Polar residues" evidence="5">
    <location>
        <begin position="352"/>
        <end position="363"/>
    </location>
</feature>
<evidence type="ECO:0000256" key="2">
    <source>
        <dbReference type="ARBA" id="ARBA00022771"/>
    </source>
</evidence>
<feature type="compositionally biased region" description="Basic residues" evidence="5">
    <location>
        <begin position="2326"/>
        <end position="2335"/>
    </location>
</feature>
<feature type="compositionally biased region" description="Low complexity" evidence="5">
    <location>
        <begin position="364"/>
        <end position="373"/>
    </location>
</feature>
<dbReference type="EMBL" id="CAJNOL010001241">
    <property type="protein sequence ID" value="CAF1320039.1"/>
    <property type="molecule type" value="Genomic_DNA"/>
</dbReference>
<proteinExistence type="predicted"/>
<gene>
    <name evidence="8" type="ORF">JXQ802_LOCUS30493</name>
    <name evidence="7" type="ORF">PYM288_LOCUS20100</name>
</gene>